<accession>A0A8S5UYB8</accession>
<evidence type="ECO:0000256" key="1">
    <source>
        <dbReference type="SAM" id="Phobius"/>
    </source>
</evidence>
<name>A0A8S5UYB8_9CAUD</name>
<evidence type="ECO:0000313" key="2">
    <source>
        <dbReference type="EMBL" id="DAF99342.1"/>
    </source>
</evidence>
<reference evidence="2" key="1">
    <citation type="journal article" date="2021" name="Proc. Natl. Acad. Sci. U.S.A.">
        <title>A Catalog of Tens of Thousands of Viruses from Human Metagenomes Reveals Hidden Associations with Chronic Diseases.</title>
        <authorList>
            <person name="Tisza M.J."/>
            <person name="Buck C.B."/>
        </authorList>
    </citation>
    <scope>NUCLEOTIDE SEQUENCE</scope>
    <source>
        <strain evidence="2">Ct7113</strain>
    </source>
</reference>
<feature type="transmembrane region" description="Helical" evidence="1">
    <location>
        <begin position="814"/>
        <end position="835"/>
    </location>
</feature>
<dbReference type="EMBL" id="BK016164">
    <property type="protein sequence ID" value="DAF99342.1"/>
    <property type="molecule type" value="Genomic_DNA"/>
</dbReference>
<protein>
    <submittedName>
        <fullName evidence="2">Uncharacterized protein</fullName>
    </submittedName>
</protein>
<organism evidence="2">
    <name type="scientific">Myoviridae sp. ct7113</name>
    <dbReference type="NCBI Taxonomy" id="2825037"/>
    <lineage>
        <taxon>Viruses</taxon>
        <taxon>Duplodnaviria</taxon>
        <taxon>Heunggongvirae</taxon>
        <taxon>Uroviricota</taxon>
        <taxon>Caudoviricetes</taxon>
    </lineage>
</organism>
<keyword evidence="1" id="KW-0472">Membrane</keyword>
<proteinExistence type="predicted"/>
<keyword evidence="1" id="KW-0812">Transmembrane</keyword>
<feature type="transmembrane region" description="Helical" evidence="1">
    <location>
        <begin position="939"/>
        <end position="963"/>
    </location>
</feature>
<keyword evidence="1" id="KW-1133">Transmembrane helix</keyword>
<sequence length="966" mass="104519">MQILCFMVASKRERAGRLAPPSSVVSGCLAGGELLHQLVMLGLQLVHKRHDGIELGLGRSRSGRGSGIRRRDLEIGLLHAAVLRRAVDLKVAQDLKVLQSRRVFHAAPPLRKLVAACDAARGKRAPVVEGGIEAGAAAPHVRVGVLVDGRAHRELDAVVPHRAAVGLVVLAVEQQPGLRAGRDELVEVAPDDHGPAAVLVVEGVVGRHGILVRADGREYRLLQVRVLGDHDGVGRHVEDLVVVAAEQVHRGLQLAERVHAELVLEAVALVVAGDLRGMRRVEQRHAVRRVDVEALAVVLRRRVAADGVAQQGRAEHLARAVVAGEEGGRLLLEVHELGVLDHLRGDGEGVLPSVIDQQLAVALLHTVRGIRAVLADRLEAAHGGHGGEHIAVVVGGAHQEQVLQDALLLELLAALFKEHTDRSLTLAVYGVVQARAFGKYDLHSLLSFLGLEADVDGAARAALGLVVEVHDLGDAVGRGRGHLQTVGVQRDLLADLRAGKCGAVGRFINAVLVHADNGDDGARRDRRVCILHADVGRRGGTGRKREQAVRQDERKARLRRDRAAGEILERSNCPVVGFIGKETLHGLLTSCFLFHVGLHLCLGAVRIEQAEHRHVLRRNAQLCVGAPRAGGGEMVLAPRVGEGLLASGFCHLGFALASGCKVIGVEVVVAAFHIFVKLLGFRHREQVAHGLDARIELSDLADLLIDLSLGLRFLGCPFGFFAAAKDLLRLLYGRAFLDRSIQAFRRQPSGLEVLLQLGGVIRLLPAAELLNVADRLARDGVLQAGLGEKVVHFRFGPLLFLLACLLHGRVDGGLLLLTAALCRHFAALLLGLLSCRRSLLRFRFRSRRFLRPGPFLCRFGGLRLSRAFFGRFLCRLCRIGDLRLFRAYAQSVTKLLFGEAHILLLRPFGRWIFPLFHAICAAPRPRGSYFLPLRRSPPVLTVPFLASVVCLGALTTCVPPFLILPA</sequence>